<dbReference type="EC" id="2.7.11.1" evidence="1"/>
<feature type="transmembrane region" description="Helical" evidence="10">
    <location>
        <begin position="396"/>
        <end position="418"/>
    </location>
</feature>
<keyword evidence="6" id="KW-0067">ATP-binding</keyword>
<evidence type="ECO:0000256" key="1">
    <source>
        <dbReference type="ARBA" id="ARBA00012513"/>
    </source>
</evidence>
<evidence type="ECO:0000256" key="7">
    <source>
        <dbReference type="ARBA" id="ARBA00047899"/>
    </source>
</evidence>
<name>A0A1H4ZVT7_TSUTY</name>
<evidence type="ECO:0000313" key="13">
    <source>
        <dbReference type="Proteomes" id="UP000182241"/>
    </source>
</evidence>
<evidence type="ECO:0000256" key="10">
    <source>
        <dbReference type="SAM" id="Phobius"/>
    </source>
</evidence>
<keyword evidence="10" id="KW-0812">Transmembrane</keyword>
<dbReference type="Gene3D" id="3.30.200.20">
    <property type="entry name" value="Phosphorylase Kinase, domain 1"/>
    <property type="match status" value="1"/>
</dbReference>
<keyword evidence="10" id="KW-1133">Transmembrane helix</keyword>
<dbReference type="RefSeq" id="WP_068741535.1">
    <property type="nucleotide sequence ID" value="NZ_CBDRGN010000006.1"/>
</dbReference>
<keyword evidence="5 12" id="KW-0418">Kinase</keyword>
<keyword evidence="2 12" id="KW-0723">Serine/threonine-protein kinase</keyword>
<sequence>MSMQAGAEFAGFRVVRRLGAGGMGEVYLVAHPRLPREEALKILPQELSTDESYRVRFNREADLAATLFHPNIVGVHDRGESDGKLWLSMDYVAGVDLDALLRDRHPRGLPVADVVSVITQVAGALDHAHGKGLIHRDVKPANILLAESGADASGRVLLADFGIARRMDDDAGLTATNTAVGTVTYAAPEQLADEAVDGRTDQYALAATALTLLTGRSPFAGTTPGAVISRKMRGEVPRAAETDPRLAPLDRALATGMAPDPARRFRTCADFARALEAEAAHLGSGPLQRATPPPYGRTPALQPSPSQAPPTLHTPPPYGRAPTPSPYGQAPTPAPAAAHSGPPPYGSQPSFPAFGAVAAPSKQPWQAIVAAIVLILCGIFGVLLGISGFADPEIGAPVGALWIGCAIAGLVGAGLLFAKRTRTALIVATATAVILGATCTGLIATVAVPILLWVPKPVRAWYSE</sequence>
<evidence type="ECO:0000256" key="2">
    <source>
        <dbReference type="ARBA" id="ARBA00022527"/>
    </source>
</evidence>
<evidence type="ECO:0000256" key="9">
    <source>
        <dbReference type="SAM" id="MobiDB-lite"/>
    </source>
</evidence>
<feature type="transmembrane region" description="Helical" evidence="10">
    <location>
        <begin position="425"/>
        <end position="454"/>
    </location>
</feature>
<dbReference type="Pfam" id="PF00069">
    <property type="entry name" value="Pkinase"/>
    <property type="match status" value="1"/>
</dbReference>
<evidence type="ECO:0000256" key="4">
    <source>
        <dbReference type="ARBA" id="ARBA00022741"/>
    </source>
</evidence>
<feature type="domain" description="Protein kinase" evidence="11">
    <location>
        <begin position="12"/>
        <end position="276"/>
    </location>
</feature>
<organism evidence="12 13">
    <name type="scientific">Tsukamurella tyrosinosolvens</name>
    <dbReference type="NCBI Taxonomy" id="57704"/>
    <lineage>
        <taxon>Bacteria</taxon>
        <taxon>Bacillati</taxon>
        <taxon>Actinomycetota</taxon>
        <taxon>Actinomycetes</taxon>
        <taxon>Mycobacteriales</taxon>
        <taxon>Tsukamurellaceae</taxon>
        <taxon>Tsukamurella</taxon>
    </lineage>
</organism>
<dbReference type="CDD" id="cd14014">
    <property type="entry name" value="STKc_PknB_like"/>
    <property type="match status" value="1"/>
</dbReference>
<dbReference type="GO" id="GO:0005524">
    <property type="term" value="F:ATP binding"/>
    <property type="evidence" value="ECO:0007669"/>
    <property type="project" value="UniProtKB-KW"/>
</dbReference>
<keyword evidence="3" id="KW-0808">Transferase</keyword>
<accession>A0A1H4ZVT7</accession>
<dbReference type="STRING" id="57704.SAMN04489793_4680"/>
<feature type="compositionally biased region" description="Pro residues" evidence="9">
    <location>
        <begin position="306"/>
        <end position="325"/>
    </location>
</feature>
<keyword evidence="4" id="KW-0547">Nucleotide-binding</keyword>
<evidence type="ECO:0000256" key="5">
    <source>
        <dbReference type="ARBA" id="ARBA00022777"/>
    </source>
</evidence>
<dbReference type="OrthoDB" id="9762169at2"/>
<comment type="catalytic activity">
    <reaction evidence="7">
        <text>L-threonyl-[protein] + ATP = O-phospho-L-threonyl-[protein] + ADP + H(+)</text>
        <dbReference type="Rhea" id="RHEA:46608"/>
        <dbReference type="Rhea" id="RHEA-COMP:11060"/>
        <dbReference type="Rhea" id="RHEA-COMP:11605"/>
        <dbReference type="ChEBI" id="CHEBI:15378"/>
        <dbReference type="ChEBI" id="CHEBI:30013"/>
        <dbReference type="ChEBI" id="CHEBI:30616"/>
        <dbReference type="ChEBI" id="CHEBI:61977"/>
        <dbReference type="ChEBI" id="CHEBI:456216"/>
        <dbReference type="EC" id="2.7.11.1"/>
    </reaction>
</comment>
<dbReference type="InterPro" id="IPR008271">
    <property type="entry name" value="Ser/Thr_kinase_AS"/>
</dbReference>
<dbReference type="PANTHER" id="PTHR43289">
    <property type="entry name" value="MITOGEN-ACTIVATED PROTEIN KINASE KINASE KINASE 20-RELATED"/>
    <property type="match status" value="1"/>
</dbReference>
<dbReference type="SUPFAM" id="SSF56112">
    <property type="entry name" value="Protein kinase-like (PK-like)"/>
    <property type="match status" value="1"/>
</dbReference>
<dbReference type="PROSITE" id="PS50011">
    <property type="entry name" value="PROTEIN_KINASE_DOM"/>
    <property type="match status" value="1"/>
</dbReference>
<dbReference type="GO" id="GO:0004674">
    <property type="term" value="F:protein serine/threonine kinase activity"/>
    <property type="evidence" value="ECO:0007669"/>
    <property type="project" value="UniProtKB-KW"/>
</dbReference>
<evidence type="ECO:0000256" key="3">
    <source>
        <dbReference type="ARBA" id="ARBA00022679"/>
    </source>
</evidence>
<dbReference type="Proteomes" id="UP000182241">
    <property type="component" value="Unassembled WGS sequence"/>
</dbReference>
<dbReference type="FunFam" id="3.30.200.20:FF:000035">
    <property type="entry name" value="Serine/threonine protein kinase Stk1"/>
    <property type="match status" value="1"/>
</dbReference>
<keyword evidence="13" id="KW-1185">Reference proteome</keyword>
<evidence type="ECO:0000256" key="8">
    <source>
        <dbReference type="ARBA" id="ARBA00048679"/>
    </source>
</evidence>
<evidence type="ECO:0000259" key="11">
    <source>
        <dbReference type="PROSITE" id="PS50011"/>
    </source>
</evidence>
<reference evidence="13" key="1">
    <citation type="submission" date="2016-10" db="EMBL/GenBank/DDBJ databases">
        <authorList>
            <person name="Varghese N."/>
            <person name="Submissions S."/>
        </authorList>
    </citation>
    <scope>NUCLEOTIDE SEQUENCE [LARGE SCALE GENOMIC DNA]</scope>
    <source>
        <strain evidence="13">DSM 44234</strain>
    </source>
</reference>
<feature type="region of interest" description="Disordered" evidence="9">
    <location>
        <begin position="282"/>
        <end position="345"/>
    </location>
</feature>
<dbReference type="SMART" id="SM00220">
    <property type="entry name" value="S_TKc"/>
    <property type="match status" value="1"/>
</dbReference>
<dbReference type="InterPro" id="IPR011009">
    <property type="entry name" value="Kinase-like_dom_sf"/>
</dbReference>
<feature type="transmembrane region" description="Helical" evidence="10">
    <location>
        <begin position="367"/>
        <end position="390"/>
    </location>
</feature>
<gene>
    <name evidence="12" type="ORF">SAMN04489793_4680</name>
</gene>
<comment type="catalytic activity">
    <reaction evidence="8">
        <text>L-seryl-[protein] + ATP = O-phospho-L-seryl-[protein] + ADP + H(+)</text>
        <dbReference type="Rhea" id="RHEA:17989"/>
        <dbReference type="Rhea" id="RHEA-COMP:9863"/>
        <dbReference type="Rhea" id="RHEA-COMP:11604"/>
        <dbReference type="ChEBI" id="CHEBI:15378"/>
        <dbReference type="ChEBI" id="CHEBI:29999"/>
        <dbReference type="ChEBI" id="CHEBI:30616"/>
        <dbReference type="ChEBI" id="CHEBI:83421"/>
        <dbReference type="ChEBI" id="CHEBI:456216"/>
        <dbReference type="EC" id="2.7.11.1"/>
    </reaction>
</comment>
<protein>
    <recommendedName>
        <fullName evidence="1">non-specific serine/threonine protein kinase</fullName>
        <ecNumber evidence="1">2.7.11.1</ecNumber>
    </recommendedName>
</protein>
<dbReference type="InterPro" id="IPR000719">
    <property type="entry name" value="Prot_kinase_dom"/>
</dbReference>
<proteinExistence type="predicted"/>
<keyword evidence="10" id="KW-0472">Membrane</keyword>
<dbReference type="Gene3D" id="1.10.510.10">
    <property type="entry name" value="Transferase(Phosphotransferase) domain 1"/>
    <property type="match status" value="1"/>
</dbReference>
<dbReference type="AlphaFoldDB" id="A0A1H4ZVT7"/>
<evidence type="ECO:0000256" key="6">
    <source>
        <dbReference type="ARBA" id="ARBA00022840"/>
    </source>
</evidence>
<dbReference type="PROSITE" id="PS00108">
    <property type="entry name" value="PROTEIN_KINASE_ST"/>
    <property type="match status" value="1"/>
</dbReference>
<dbReference type="EMBL" id="FNSA01000003">
    <property type="protein sequence ID" value="SED33624.1"/>
    <property type="molecule type" value="Genomic_DNA"/>
</dbReference>
<dbReference type="PANTHER" id="PTHR43289:SF6">
    <property type="entry name" value="SERINE_THREONINE-PROTEIN KINASE NEKL-3"/>
    <property type="match status" value="1"/>
</dbReference>
<evidence type="ECO:0000313" key="12">
    <source>
        <dbReference type="EMBL" id="SED33624.1"/>
    </source>
</evidence>